<proteinExistence type="predicted"/>
<sequence>MADANVRIPAEARDRLAEVAAAEGLSLRAYLARLASTLLTPAERAERAERARVVLREWSGYDPTEEEAAQARAELDRRLARALGR</sequence>
<evidence type="ECO:0000313" key="2">
    <source>
        <dbReference type="Proteomes" id="UP000198802"/>
    </source>
</evidence>
<keyword evidence="2" id="KW-1185">Reference proteome</keyword>
<evidence type="ECO:0000313" key="1">
    <source>
        <dbReference type="EMBL" id="CUU60819.1"/>
    </source>
</evidence>
<dbReference type="SUPFAM" id="SSF47598">
    <property type="entry name" value="Ribbon-helix-helix"/>
    <property type="match status" value="1"/>
</dbReference>
<dbReference type="GO" id="GO:0006355">
    <property type="term" value="P:regulation of DNA-templated transcription"/>
    <property type="evidence" value="ECO:0007669"/>
    <property type="project" value="InterPro"/>
</dbReference>
<dbReference type="Proteomes" id="UP000198802">
    <property type="component" value="Unassembled WGS sequence"/>
</dbReference>
<accession>A0A0S4QZC3</accession>
<dbReference type="RefSeq" id="WP_091286342.1">
    <property type="nucleotide sequence ID" value="NZ_FAOZ01000048.1"/>
</dbReference>
<dbReference type="InterPro" id="IPR010985">
    <property type="entry name" value="Ribbon_hlx_hlx"/>
</dbReference>
<name>A0A0S4QZC3_9ACTN</name>
<dbReference type="AlphaFoldDB" id="A0A0S4QZC3"/>
<reference evidence="2" key="1">
    <citation type="submission" date="2015-11" db="EMBL/GenBank/DDBJ databases">
        <authorList>
            <person name="Varghese N."/>
        </authorList>
    </citation>
    <scope>NUCLEOTIDE SEQUENCE [LARGE SCALE GENOMIC DNA]</scope>
    <source>
        <strain evidence="2">DSM 45899</strain>
    </source>
</reference>
<dbReference type="EMBL" id="FAOZ01000048">
    <property type="protein sequence ID" value="CUU60819.1"/>
    <property type="molecule type" value="Genomic_DNA"/>
</dbReference>
<gene>
    <name evidence="1" type="ORF">Ga0074812_14819</name>
</gene>
<organism evidence="1 2">
    <name type="scientific">Parafrankia irregularis</name>
    <dbReference type="NCBI Taxonomy" id="795642"/>
    <lineage>
        <taxon>Bacteria</taxon>
        <taxon>Bacillati</taxon>
        <taxon>Actinomycetota</taxon>
        <taxon>Actinomycetes</taxon>
        <taxon>Frankiales</taxon>
        <taxon>Frankiaceae</taxon>
        <taxon>Parafrankia</taxon>
    </lineage>
</organism>
<protein>
    <recommendedName>
        <fullName evidence="3">Arc-like DNA binding domain-containing protein</fullName>
    </recommendedName>
</protein>
<evidence type="ECO:0008006" key="3">
    <source>
        <dbReference type="Google" id="ProtNLM"/>
    </source>
</evidence>